<protein>
    <submittedName>
        <fullName evidence="3">Uncharacterized protein LOC101502338</fullName>
    </submittedName>
</protein>
<dbReference type="OrthoDB" id="762052at2759"/>
<dbReference type="AlphaFoldDB" id="A0A1S2Z7X8"/>
<dbReference type="PANTHER" id="PTHR37731:SF1">
    <property type="entry name" value="PEPTIDE TRANSPORTER FAMILY PROTEIN"/>
    <property type="match status" value="1"/>
</dbReference>
<dbReference type="PaxDb" id="3827-XP_004516657.1"/>
<dbReference type="KEGG" id="cam:101502338"/>
<keyword evidence="2" id="KW-1185">Reference proteome</keyword>
<accession>A0A1S2Z7X8</accession>
<feature type="compositionally biased region" description="Low complexity" evidence="1">
    <location>
        <begin position="28"/>
        <end position="38"/>
    </location>
</feature>
<reference evidence="3" key="1">
    <citation type="submission" date="2025-08" db="UniProtKB">
        <authorList>
            <consortium name="RefSeq"/>
        </authorList>
    </citation>
    <scope>IDENTIFICATION</scope>
    <source>
        <tissue evidence="3">Etiolated seedlings</tissue>
    </source>
</reference>
<organism evidence="2 3">
    <name type="scientific">Cicer arietinum</name>
    <name type="common">Chickpea</name>
    <name type="synonym">Garbanzo</name>
    <dbReference type="NCBI Taxonomy" id="3827"/>
    <lineage>
        <taxon>Eukaryota</taxon>
        <taxon>Viridiplantae</taxon>
        <taxon>Streptophyta</taxon>
        <taxon>Embryophyta</taxon>
        <taxon>Tracheophyta</taxon>
        <taxon>Spermatophyta</taxon>
        <taxon>Magnoliopsida</taxon>
        <taxon>eudicotyledons</taxon>
        <taxon>Gunneridae</taxon>
        <taxon>Pentapetalae</taxon>
        <taxon>rosids</taxon>
        <taxon>fabids</taxon>
        <taxon>Fabales</taxon>
        <taxon>Fabaceae</taxon>
        <taxon>Papilionoideae</taxon>
        <taxon>50 kb inversion clade</taxon>
        <taxon>NPAAA clade</taxon>
        <taxon>Hologalegina</taxon>
        <taxon>IRL clade</taxon>
        <taxon>Cicereae</taxon>
        <taxon>Cicer</taxon>
    </lineage>
</organism>
<gene>
    <name evidence="3" type="primary">LOC101502338</name>
</gene>
<feature type="region of interest" description="Disordered" evidence="1">
    <location>
        <begin position="28"/>
        <end position="97"/>
    </location>
</feature>
<feature type="compositionally biased region" description="Pro residues" evidence="1">
    <location>
        <begin position="53"/>
        <end position="63"/>
    </location>
</feature>
<name>A0A1S2Z7X8_CICAR</name>
<sequence length="294" mass="32845">MSSPITYPIVVDDKDLDDAALWAMIDSASASHSSSKSKPLAIKYHNRQSPSPISKPLPPPPPSKFSRTSRDTSDGGEVVQDPWPYRPPRKVARISGSDSCETSPLALVRTAQRSPSANVYSSPEIGMLNPAQEISSYTEVSPRCFGIKDEDKDNGMRHSLSGMFPTVSLFKEYQNAAMAILEKTDFTLISGNPFIKKTGWRKISCYFNISYEIRDKNIEFDGDRNVQRAEFVVRAYMQGGRFSDGWGSCDRREKRFQKPNHDIPSTAETRAKNKACQDLLGIGEYRPGSTSQFR</sequence>
<dbReference type="eggNOG" id="ENOG502QQAK">
    <property type="taxonomic scope" value="Eukaryota"/>
</dbReference>
<dbReference type="STRING" id="3827.A0A1S2Z7X8"/>
<dbReference type="Proteomes" id="UP000087171">
    <property type="component" value="Unplaced"/>
</dbReference>
<dbReference type="PANTHER" id="PTHR37731">
    <property type="entry name" value="PEPTIDE TRANSPORTER FAMILY PROTEIN"/>
    <property type="match status" value="1"/>
</dbReference>
<evidence type="ECO:0000313" key="3">
    <source>
        <dbReference type="RefSeq" id="XP_004516657.1"/>
    </source>
</evidence>
<dbReference type="RefSeq" id="XP_004516657.1">
    <property type="nucleotide sequence ID" value="XM_004516600.3"/>
</dbReference>
<evidence type="ECO:0000313" key="2">
    <source>
        <dbReference type="Proteomes" id="UP000087171"/>
    </source>
</evidence>
<dbReference type="GeneID" id="101502338"/>
<evidence type="ECO:0000256" key="1">
    <source>
        <dbReference type="SAM" id="MobiDB-lite"/>
    </source>
</evidence>
<proteinExistence type="predicted"/>